<name>A0A316ZH68_9BASI</name>
<dbReference type="AlphaFoldDB" id="A0A316ZH68"/>
<gene>
    <name evidence="2" type="ORF">FA09DRAFT_192891</name>
</gene>
<dbReference type="RefSeq" id="XP_025600885.1">
    <property type="nucleotide sequence ID" value="XM_025739399.1"/>
</dbReference>
<protein>
    <submittedName>
        <fullName evidence="2">Uncharacterized protein</fullName>
    </submittedName>
</protein>
<accession>A0A316ZH68</accession>
<dbReference type="EMBL" id="KZ819285">
    <property type="protein sequence ID" value="PWO00607.1"/>
    <property type="molecule type" value="Genomic_DNA"/>
</dbReference>
<proteinExistence type="predicted"/>
<dbReference type="GeneID" id="37266945"/>
<dbReference type="Proteomes" id="UP000245946">
    <property type="component" value="Unassembled WGS sequence"/>
</dbReference>
<evidence type="ECO:0000256" key="1">
    <source>
        <dbReference type="SAM" id="MobiDB-lite"/>
    </source>
</evidence>
<reference evidence="2 3" key="1">
    <citation type="journal article" date="2018" name="Mol. Biol. Evol.">
        <title>Broad Genomic Sampling Reveals a Smut Pathogenic Ancestry of the Fungal Clade Ustilaginomycotina.</title>
        <authorList>
            <person name="Kijpornyongpan T."/>
            <person name="Mondo S.J."/>
            <person name="Barry K."/>
            <person name="Sandor L."/>
            <person name="Lee J."/>
            <person name="Lipzen A."/>
            <person name="Pangilinan J."/>
            <person name="LaButti K."/>
            <person name="Hainaut M."/>
            <person name="Henrissat B."/>
            <person name="Grigoriev I.V."/>
            <person name="Spatafora J.W."/>
            <person name="Aime M.C."/>
        </authorList>
    </citation>
    <scope>NUCLEOTIDE SEQUENCE [LARGE SCALE GENOMIC DNA]</scope>
    <source>
        <strain evidence="2 3">MCA 4186</strain>
    </source>
</reference>
<organism evidence="2 3">
    <name type="scientific">Tilletiopsis washingtonensis</name>
    <dbReference type="NCBI Taxonomy" id="58919"/>
    <lineage>
        <taxon>Eukaryota</taxon>
        <taxon>Fungi</taxon>
        <taxon>Dikarya</taxon>
        <taxon>Basidiomycota</taxon>
        <taxon>Ustilaginomycotina</taxon>
        <taxon>Exobasidiomycetes</taxon>
        <taxon>Entylomatales</taxon>
        <taxon>Entylomatales incertae sedis</taxon>
        <taxon>Tilletiopsis</taxon>
    </lineage>
</organism>
<evidence type="ECO:0000313" key="2">
    <source>
        <dbReference type="EMBL" id="PWO00607.1"/>
    </source>
</evidence>
<sequence>MRLCGSQRTCAYRQATRAAQHSAPLAVADERLARVAQSGAAVVSLFCPRFARRWSSSRPGLVEVVRHRARNPVHASRKEQCSNARRARSRSNPPLHSSRRFHAALSPLPDSSSTSSPLCQAPTMARVFAQARALIGVRRETVTRC</sequence>
<feature type="region of interest" description="Disordered" evidence="1">
    <location>
        <begin position="71"/>
        <end position="99"/>
    </location>
</feature>
<keyword evidence="3" id="KW-1185">Reference proteome</keyword>
<evidence type="ECO:0000313" key="3">
    <source>
        <dbReference type="Proteomes" id="UP000245946"/>
    </source>
</evidence>